<dbReference type="AlphaFoldDB" id="A0A9D3YD12"/>
<gene>
    <name evidence="1" type="ORF">DPMN_083527</name>
</gene>
<name>A0A9D3YD12_DREPO</name>
<keyword evidence="2" id="KW-1185">Reference proteome</keyword>
<dbReference type="Proteomes" id="UP000828390">
    <property type="component" value="Unassembled WGS sequence"/>
</dbReference>
<accession>A0A9D3YD12</accession>
<evidence type="ECO:0000313" key="1">
    <source>
        <dbReference type="EMBL" id="KAH3696064.1"/>
    </source>
</evidence>
<sequence>MEAAVDEAKGLQCMLRLQSLCLVDHYWVISSDLYRMTSKQRLVNGLRERNFYHNCMNRKLDFDNVATISDSVAESCVLVEA</sequence>
<reference evidence="1" key="2">
    <citation type="submission" date="2020-11" db="EMBL/GenBank/DDBJ databases">
        <authorList>
            <person name="McCartney M.A."/>
            <person name="Auch B."/>
            <person name="Kono T."/>
            <person name="Mallez S."/>
            <person name="Becker A."/>
            <person name="Gohl D.M."/>
            <person name="Silverstein K.A.T."/>
            <person name="Koren S."/>
            <person name="Bechman K.B."/>
            <person name="Herman A."/>
            <person name="Abrahante J.E."/>
            <person name="Garbe J."/>
        </authorList>
    </citation>
    <scope>NUCLEOTIDE SEQUENCE</scope>
    <source>
        <strain evidence="1">Duluth1</strain>
        <tissue evidence="1">Whole animal</tissue>
    </source>
</reference>
<organism evidence="1 2">
    <name type="scientific">Dreissena polymorpha</name>
    <name type="common">Zebra mussel</name>
    <name type="synonym">Mytilus polymorpha</name>
    <dbReference type="NCBI Taxonomy" id="45954"/>
    <lineage>
        <taxon>Eukaryota</taxon>
        <taxon>Metazoa</taxon>
        <taxon>Spiralia</taxon>
        <taxon>Lophotrochozoa</taxon>
        <taxon>Mollusca</taxon>
        <taxon>Bivalvia</taxon>
        <taxon>Autobranchia</taxon>
        <taxon>Heteroconchia</taxon>
        <taxon>Euheterodonta</taxon>
        <taxon>Imparidentia</taxon>
        <taxon>Neoheterodontei</taxon>
        <taxon>Myida</taxon>
        <taxon>Dreissenoidea</taxon>
        <taxon>Dreissenidae</taxon>
        <taxon>Dreissena</taxon>
    </lineage>
</organism>
<protein>
    <submittedName>
        <fullName evidence="1">Uncharacterized protein</fullName>
    </submittedName>
</protein>
<dbReference type="EMBL" id="JAIWYP010000016">
    <property type="protein sequence ID" value="KAH3696064.1"/>
    <property type="molecule type" value="Genomic_DNA"/>
</dbReference>
<evidence type="ECO:0000313" key="2">
    <source>
        <dbReference type="Proteomes" id="UP000828390"/>
    </source>
</evidence>
<proteinExistence type="predicted"/>
<comment type="caution">
    <text evidence="1">The sequence shown here is derived from an EMBL/GenBank/DDBJ whole genome shotgun (WGS) entry which is preliminary data.</text>
</comment>
<reference evidence="1" key="1">
    <citation type="journal article" date="2019" name="bioRxiv">
        <title>The Genome of the Zebra Mussel, Dreissena polymorpha: A Resource for Invasive Species Research.</title>
        <authorList>
            <person name="McCartney M.A."/>
            <person name="Auch B."/>
            <person name="Kono T."/>
            <person name="Mallez S."/>
            <person name="Zhang Y."/>
            <person name="Obille A."/>
            <person name="Becker A."/>
            <person name="Abrahante J.E."/>
            <person name="Garbe J."/>
            <person name="Badalamenti J.P."/>
            <person name="Herman A."/>
            <person name="Mangelson H."/>
            <person name="Liachko I."/>
            <person name="Sullivan S."/>
            <person name="Sone E.D."/>
            <person name="Koren S."/>
            <person name="Silverstein K.A.T."/>
            <person name="Beckman K.B."/>
            <person name="Gohl D.M."/>
        </authorList>
    </citation>
    <scope>NUCLEOTIDE SEQUENCE</scope>
    <source>
        <strain evidence="1">Duluth1</strain>
        <tissue evidence="1">Whole animal</tissue>
    </source>
</reference>